<reference evidence="2" key="1">
    <citation type="journal article" date="2013" name="Genetics">
        <title>The draft genome and transcriptome of Panagrellus redivivus are shaped by the harsh demands of a free-living lifestyle.</title>
        <authorList>
            <person name="Srinivasan J."/>
            <person name="Dillman A.R."/>
            <person name="Macchietto M.G."/>
            <person name="Heikkinen L."/>
            <person name="Lakso M."/>
            <person name="Fracchia K.M."/>
            <person name="Antoshechkin I."/>
            <person name="Mortazavi A."/>
            <person name="Wong G."/>
            <person name="Sternberg P.W."/>
        </authorList>
    </citation>
    <scope>NUCLEOTIDE SEQUENCE [LARGE SCALE GENOMIC DNA]</scope>
    <source>
        <strain evidence="2">MT8872</strain>
    </source>
</reference>
<sequence>MCVCPEGDKLAGSVQRAYPVEAIQFFWLLPGIGGRCLFRPDPAVRAIIGLRFRQSVPQGELGLLTREFRGCTGLSQVVPKKKKDPGLDTKRDVGPTFETNESDNDDSTIPSPFHVPRDGFHFGNCTRGTVQSITMDSTLLIAFWPKQT</sequence>
<accession>A0A7E4UWY8</accession>
<feature type="compositionally biased region" description="Basic and acidic residues" evidence="1">
    <location>
        <begin position="84"/>
        <end position="93"/>
    </location>
</feature>
<dbReference type="WBParaSite" id="Pan_g13837.t1">
    <property type="protein sequence ID" value="Pan_g13837.t1"/>
    <property type="gene ID" value="Pan_g13837"/>
</dbReference>
<dbReference type="AlphaFoldDB" id="A0A7E4UWY8"/>
<protein>
    <submittedName>
        <fullName evidence="3">Uncharacterized protein</fullName>
    </submittedName>
</protein>
<dbReference type="Proteomes" id="UP000492821">
    <property type="component" value="Unassembled WGS sequence"/>
</dbReference>
<name>A0A7E4UWY8_PANRE</name>
<evidence type="ECO:0000313" key="2">
    <source>
        <dbReference type="Proteomes" id="UP000492821"/>
    </source>
</evidence>
<organism evidence="2 3">
    <name type="scientific">Panagrellus redivivus</name>
    <name type="common">Microworm</name>
    <dbReference type="NCBI Taxonomy" id="6233"/>
    <lineage>
        <taxon>Eukaryota</taxon>
        <taxon>Metazoa</taxon>
        <taxon>Ecdysozoa</taxon>
        <taxon>Nematoda</taxon>
        <taxon>Chromadorea</taxon>
        <taxon>Rhabditida</taxon>
        <taxon>Tylenchina</taxon>
        <taxon>Panagrolaimomorpha</taxon>
        <taxon>Panagrolaimoidea</taxon>
        <taxon>Panagrolaimidae</taxon>
        <taxon>Panagrellus</taxon>
    </lineage>
</organism>
<proteinExistence type="predicted"/>
<reference evidence="3" key="2">
    <citation type="submission" date="2020-10" db="UniProtKB">
        <authorList>
            <consortium name="WormBaseParasite"/>
        </authorList>
    </citation>
    <scope>IDENTIFICATION</scope>
</reference>
<evidence type="ECO:0000313" key="3">
    <source>
        <dbReference type="WBParaSite" id="Pan_g13837.t1"/>
    </source>
</evidence>
<keyword evidence="2" id="KW-1185">Reference proteome</keyword>
<evidence type="ECO:0000256" key="1">
    <source>
        <dbReference type="SAM" id="MobiDB-lite"/>
    </source>
</evidence>
<feature type="region of interest" description="Disordered" evidence="1">
    <location>
        <begin position="79"/>
        <end position="110"/>
    </location>
</feature>